<organism evidence="2">
    <name type="scientific">viral metagenome</name>
    <dbReference type="NCBI Taxonomy" id="1070528"/>
    <lineage>
        <taxon>unclassified sequences</taxon>
        <taxon>metagenomes</taxon>
        <taxon>organismal metagenomes</taxon>
    </lineage>
</organism>
<dbReference type="EMBL" id="MT141554">
    <property type="protein sequence ID" value="QJA66377.1"/>
    <property type="molecule type" value="Genomic_DNA"/>
</dbReference>
<accession>A0A6M3K678</accession>
<sequence length="59" mass="6667">MNICDHEDDHDSIVIYNSGSKCGICFLLEELEEARADIKALNDDIDRLVEREINGQSSN</sequence>
<dbReference type="EMBL" id="MT142228">
    <property type="protein sequence ID" value="QJA76485.1"/>
    <property type="molecule type" value="Genomic_DNA"/>
</dbReference>
<evidence type="ECO:0000313" key="1">
    <source>
        <dbReference type="EMBL" id="QJA66377.1"/>
    </source>
</evidence>
<reference evidence="2" key="1">
    <citation type="submission" date="2020-03" db="EMBL/GenBank/DDBJ databases">
        <title>The deep terrestrial virosphere.</title>
        <authorList>
            <person name="Holmfeldt K."/>
            <person name="Nilsson E."/>
            <person name="Simone D."/>
            <person name="Lopez-Fernandez M."/>
            <person name="Wu X."/>
            <person name="de Brujin I."/>
            <person name="Lundin D."/>
            <person name="Andersson A."/>
            <person name="Bertilsson S."/>
            <person name="Dopson M."/>
        </authorList>
    </citation>
    <scope>NUCLEOTIDE SEQUENCE</scope>
    <source>
        <strain evidence="2">MM415A01503</strain>
        <strain evidence="1">MM415B00353</strain>
    </source>
</reference>
<evidence type="ECO:0000313" key="2">
    <source>
        <dbReference type="EMBL" id="QJA76485.1"/>
    </source>
</evidence>
<name>A0A6M3K678_9ZZZZ</name>
<protein>
    <submittedName>
        <fullName evidence="2">Uncharacterized protein</fullName>
    </submittedName>
</protein>
<gene>
    <name evidence="2" type="ORF">MM415A01503_0005</name>
    <name evidence="1" type="ORF">MM415B00353_0024</name>
</gene>
<proteinExistence type="predicted"/>
<dbReference type="AlphaFoldDB" id="A0A6M3K678"/>